<name>A0A8S9M7R9_BRACR</name>
<reference evidence="1" key="1">
    <citation type="submission" date="2019-12" db="EMBL/GenBank/DDBJ databases">
        <title>Genome sequencing and annotation of Brassica cretica.</title>
        <authorList>
            <person name="Studholme D.J."/>
            <person name="Sarris P.F."/>
        </authorList>
    </citation>
    <scope>NUCLEOTIDE SEQUENCE</scope>
    <source>
        <strain evidence="1">PFS-102/07</strain>
        <tissue evidence="1">Leaf</tissue>
    </source>
</reference>
<proteinExistence type="predicted"/>
<organism evidence="1">
    <name type="scientific">Brassica cretica</name>
    <name type="common">Mustard</name>
    <dbReference type="NCBI Taxonomy" id="69181"/>
    <lineage>
        <taxon>Eukaryota</taxon>
        <taxon>Viridiplantae</taxon>
        <taxon>Streptophyta</taxon>
        <taxon>Embryophyta</taxon>
        <taxon>Tracheophyta</taxon>
        <taxon>Spermatophyta</taxon>
        <taxon>Magnoliopsida</taxon>
        <taxon>eudicotyledons</taxon>
        <taxon>Gunneridae</taxon>
        <taxon>Pentapetalae</taxon>
        <taxon>rosids</taxon>
        <taxon>malvids</taxon>
        <taxon>Brassicales</taxon>
        <taxon>Brassicaceae</taxon>
        <taxon>Brassiceae</taxon>
        <taxon>Brassica</taxon>
    </lineage>
</organism>
<gene>
    <name evidence="1" type="ORF">F2Q70_00008067</name>
</gene>
<dbReference type="AlphaFoldDB" id="A0A8S9M7R9"/>
<evidence type="ECO:0000313" key="1">
    <source>
        <dbReference type="EMBL" id="KAF2613233.1"/>
    </source>
</evidence>
<protein>
    <submittedName>
        <fullName evidence="1">Uncharacterized protein</fullName>
    </submittedName>
</protein>
<accession>A0A8S9M7R9</accession>
<comment type="caution">
    <text evidence="1">The sequence shown here is derived from an EMBL/GenBank/DDBJ whole genome shotgun (WGS) entry which is preliminary data.</text>
</comment>
<dbReference type="EMBL" id="QGKY02000089">
    <property type="protein sequence ID" value="KAF2613233.1"/>
    <property type="molecule type" value="Genomic_DNA"/>
</dbReference>
<sequence length="80" mass="9004">MGSEIVPLTSSCSGVSTRLRETRKRCNGCWPPLLCLGVLVREWPSSVLKVDFGCRFQGVPSVISSMVVLFFDSRQRVRWV</sequence>